<dbReference type="AlphaFoldDB" id="A0A8S0Z9P7"/>
<feature type="compositionally biased region" description="Basic and acidic residues" evidence="1">
    <location>
        <begin position="15"/>
        <end position="26"/>
    </location>
</feature>
<dbReference type="OrthoDB" id="7472770at2759"/>
<comment type="caution">
    <text evidence="2">The sequence shown here is derived from an EMBL/GenBank/DDBJ whole genome shotgun (WGS) entry which is preliminary data.</text>
</comment>
<name>A0A8S0Z9P7_ARCPL</name>
<feature type="region of interest" description="Disordered" evidence="1">
    <location>
        <begin position="1"/>
        <end position="44"/>
    </location>
</feature>
<sequence length="210" mass="24691">MFSEILSDTFEEEIKENVNDEEKEYNTDISSDTEETKEEVKKDLREKRVKRKPMWLQDYDTESSFMCILNEPKTYNEAINKDKPLINFTSQEHRRKPQETLQHSVPSSIKTKLHKDDSKPSTSGKKTFCNGDFVLVKLQDTKTEYRYIAMCTGVEEDDELKVIFCKICDETGKKFRINDDNISFITWDQVLKKLPSPNLKMRGQAYFLCI</sequence>
<gene>
    <name evidence="2" type="ORF">APLA_LOCUS4109</name>
</gene>
<proteinExistence type="predicted"/>
<feature type="compositionally biased region" description="Polar residues" evidence="1">
    <location>
        <begin position="99"/>
        <end position="110"/>
    </location>
</feature>
<reference evidence="2 3" key="1">
    <citation type="submission" date="2020-04" db="EMBL/GenBank/DDBJ databases">
        <authorList>
            <person name="Wallbank WR R."/>
            <person name="Pardo Diaz C."/>
            <person name="Kozak K."/>
            <person name="Martin S."/>
            <person name="Jiggins C."/>
            <person name="Moest M."/>
            <person name="Warren A I."/>
            <person name="Byers J.R.P. K."/>
            <person name="Montejo-Kovacevich G."/>
            <person name="Yen C E."/>
        </authorList>
    </citation>
    <scope>NUCLEOTIDE SEQUENCE [LARGE SCALE GENOMIC DNA]</scope>
</reference>
<dbReference type="EMBL" id="CADEBD010000286">
    <property type="protein sequence ID" value="CAB3229494.1"/>
    <property type="molecule type" value="Genomic_DNA"/>
</dbReference>
<protein>
    <submittedName>
        <fullName evidence="2">Uncharacterized protein</fullName>
    </submittedName>
</protein>
<dbReference type="Proteomes" id="UP000494256">
    <property type="component" value="Unassembled WGS sequence"/>
</dbReference>
<feature type="region of interest" description="Disordered" evidence="1">
    <location>
        <begin position="92"/>
        <end position="124"/>
    </location>
</feature>
<evidence type="ECO:0000313" key="3">
    <source>
        <dbReference type="Proteomes" id="UP000494256"/>
    </source>
</evidence>
<accession>A0A8S0Z9P7</accession>
<organism evidence="2 3">
    <name type="scientific">Arctia plantaginis</name>
    <name type="common">Wood tiger moth</name>
    <name type="synonym">Phalaena plantaginis</name>
    <dbReference type="NCBI Taxonomy" id="874455"/>
    <lineage>
        <taxon>Eukaryota</taxon>
        <taxon>Metazoa</taxon>
        <taxon>Ecdysozoa</taxon>
        <taxon>Arthropoda</taxon>
        <taxon>Hexapoda</taxon>
        <taxon>Insecta</taxon>
        <taxon>Pterygota</taxon>
        <taxon>Neoptera</taxon>
        <taxon>Endopterygota</taxon>
        <taxon>Lepidoptera</taxon>
        <taxon>Glossata</taxon>
        <taxon>Ditrysia</taxon>
        <taxon>Noctuoidea</taxon>
        <taxon>Erebidae</taxon>
        <taxon>Arctiinae</taxon>
        <taxon>Arctia</taxon>
    </lineage>
</organism>
<evidence type="ECO:0000256" key="1">
    <source>
        <dbReference type="SAM" id="MobiDB-lite"/>
    </source>
</evidence>
<evidence type="ECO:0000313" key="2">
    <source>
        <dbReference type="EMBL" id="CAB3229494.1"/>
    </source>
</evidence>